<dbReference type="EMBL" id="FOSQ01000014">
    <property type="protein sequence ID" value="SFL01395.1"/>
    <property type="molecule type" value="Genomic_DNA"/>
</dbReference>
<evidence type="ECO:0000256" key="2">
    <source>
        <dbReference type="ARBA" id="ARBA00022631"/>
    </source>
</evidence>
<dbReference type="Proteomes" id="UP000199473">
    <property type="component" value="Unassembled WGS sequence"/>
</dbReference>
<evidence type="ECO:0000256" key="3">
    <source>
        <dbReference type="ARBA" id="ARBA00023239"/>
    </source>
</evidence>
<evidence type="ECO:0000313" key="6">
    <source>
        <dbReference type="Proteomes" id="UP000199473"/>
    </source>
</evidence>
<dbReference type="RefSeq" id="WP_217648841.1">
    <property type="nucleotide sequence ID" value="NZ_FOSQ01000014.1"/>
</dbReference>
<accession>A0A1I4E6K0</accession>
<dbReference type="CDD" id="cd20298">
    <property type="entry name" value="cupin_UAH"/>
    <property type="match status" value="1"/>
</dbReference>
<organism evidence="5 6">
    <name type="scientific">Falsiroseomonas stagni DSM 19981</name>
    <dbReference type="NCBI Taxonomy" id="1123062"/>
    <lineage>
        <taxon>Bacteria</taxon>
        <taxon>Pseudomonadati</taxon>
        <taxon>Pseudomonadota</taxon>
        <taxon>Alphaproteobacteria</taxon>
        <taxon>Acetobacterales</taxon>
        <taxon>Roseomonadaceae</taxon>
        <taxon>Falsiroseomonas</taxon>
    </lineage>
</organism>
<dbReference type="GO" id="GO:0000256">
    <property type="term" value="P:allantoin catabolic process"/>
    <property type="evidence" value="ECO:0007669"/>
    <property type="project" value="InterPro"/>
</dbReference>
<protein>
    <submittedName>
        <fullName evidence="5">Ureidoglycolate lyase</fullName>
    </submittedName>
</protein>
<keyword evidence="2" id="KW-0659">Purine metabolism</keyword>
<comment type="subunit">
    <text evidence="1">Homodimer.</text>
</comment>
<dbReference type="InterPro" id="IPR011051">
    <property type="entry name" value="RmlC_Cupin_sf"/>
</dbReference>
<proteinExistence type="predicted"/>
<evidence type="ECO:0000313" key="5">
    <source>
        <dbReference type="EMBL" id="SFL01395.1"/>
    </source>
</evidence>
<dbReference type="InterPro" id="IPR047233">
    <property type="entry name" value="UAH_cupin"/>
</dbReference>
<evidence type="ECO:0000256" key="4">
    <source>
        <dbReference type="ARBA" id="ARBA00047684"/>
    </source>
</evidence>
<reference evidence="5 6" key="1">
    <citation type="submission" date="2016-10" db="EMBL/GenBank/DDBJ databases">
        <authorList>
            <person name="de Groot N.N."/>
        </authorList>
    </citation>
    <scope>NUCLEOTIDE SEQUENCE [LARGE SCALE GENOMIC DNA]</scope>
    <source>
        <strain evidence="5 6">DSM 19981</strain>
    </source>
</reference>
<sequence>MRSISLRAEAATAENVAPFGTLMGPTAPAPVIRSPFYGDRVALRKPGRFVADDTLEFTVATLERRPLRVVWMERHFLHTQSFFPLGGRPFLMVLAPPGDGELPVLEEARALIFDGSAGLMLHLGTWHEFPLALVDATSLIIAIRRDTARDLQHVQGNEARGPDLDKKDIAARLGVTISVDL</sequence>
<comment type="catalytic activity">
    <reaction evidence="4">
        <text>(S)-ureidoglycolate = urea + glyoxylate</text>
        <dbReference type="Rhea" id="RHEA:11304"/>
        <dbReference type="ChEBI" id="CHEBI:16199"/>
        <dbReference type="ChEBI" id="CHEBI:36655"/>
        <dbReference type="ChEBI" id="CHEBI:57296"/>
        <dbReference type="EC" id="4.3.2.3"/>
    </reaction>
</comment>
<dbReference type="Gene3D" id="2.60.120.480">
    <property type="entry name" value="Ureidoglycolate hydrolase"/>
    <property type="match status" value="1"/>
</dbReference>
<evidence type="ECO:0000256" key="1">
    <source>
        <dbReference type="ARBA" id="ARBA00011738"/>
    </source>
</evidence>
<gene>
    <name evidence="5" type="ORF">SAMN02745775_114100</name>
</gene>
<dbReference type="STRING" id="1123062.SAMN02745775_114100"/>
<keyword evidence="3 5" id="KW-0456">Lyase</keyword>
<name>A0A1I4E6K0_9PROT</name>
<dbReference type="InterPro" id="IPR007247">
    <property type="entry name" value="Ureidogly_lyase"/>
</dbReference>
<dbReference type="GO" id="GO:0050385">
    <property type="term" value="F:ureidoglycolate lyase activity"/>
    <property type="evidence" value="ECO:0007669"/>
    <property type="project" value="UniProtKB-EC"/>
</dbReference>
<dbReference type="GO" id="GO:0006144">
    <property type="term" value="P:purine nucleobase metabolic process"/>
    <property type="evidence" value="ECO:0007669"/>
    <property type="project" value="UniProtKB-KW"/>
</dbReference>
<dbReference type="SUPFAM" id="SSF51182">
    <property type="entry name" value="RmlC-like cupins"/>
    <property type="match status" value="1"/>
</dbReference>
<keyword evidence="6" id="KW-1185">Reference proteome</keyword>
<dbReference type="InterPro" id="IPR024060">
    <property type="entry name" value="Ureidoglycolate_lyase_dom_sf"/>
</dbReference>
<dbReference type="AlphaFoldDB" id="A0A1I4E6K0"/>
<dbReference type="GO" id="GO:0004848">
    <property type="term" value="F:ureidoglycolate hydrolase activity"/>
    <property type="evidence" value="ECO:0007669"/>
    <property type="project" value="InterPro"/>
</dbReference>
<dbReference type="Pfam" id="PF04115">
    <property type="entry name" value="Ureidogly_lyase"/>
    <property type="match status" value="1"/>
</dbReference>